<feature type="transmembrane region" description="Helical" evidence="11">
    <location>
        <begin position="274"/>
        <end position="291"/>
    </location>
</feature>
<dbReference type="Gene3D" id="3.40.50.720">
    <property type="entry name" value="NAD(P)-binding Rossmann-like Domain"/>
    <property type="match status" value="1"/>
</dbReference>
<dbReference type="InterPro" id="IPR006153">
    <property type="entry name" value="Cation/H_exchanger_TM"/>
</dbReference>
<feature type="transmembrane region" description="Helical" evidence="11">
    <location>
        <begin position="6"/>
        <end position="23"/>
    </location>
</feature>
<feature type="domain" description="RCK C-terminal" evidence="13">
    <location>
        <begin position="577"/>
        <end position="659"/>
    </location>
</feature>
<evidence type="ECO:0000259" key="13">
    <source>
        <dbReference type="PROSITE" id="PS51202"/>
    </source>
</evidence>
<evidence type="ECO:0000259" key="12">
    <source>
        <dbReference type="PROSITE" id="PS51201"/>
    </source>
</evidence>
<organism evidence="14 15">
    <name type="scientific">Massilia litorea</name>
    <dbReference type="NCBI Taxonomy" id="2769491"/>
    <lineage>
        <taxon>Bacteria</taxon>
        <taxon>Pseudomonadati</taxon>
        <taxon>Pseudomonadota</taxon>
        <taxon>Betaproteobacteria</taxon>
        <taxon>Burkholderiales</taxon>
        <taxon>Oxalobacteraceae</taxon>
        <taxon>Telluria group</taxon>
        <taxon>Massilia</taxon>
    </lineage>
</organism>
<keyword evidence="9" id="KW-0406">Ion transport</keyword>
<dbReference type="InterPro" id="IPR036721">
    <property type="entry name" value="RCK_C_sf"/>
</dbReference>
<evidence type="ECO:0000256" key="10">
    <source>
        <dbReference type="ARBA" id="ARBA00023136"/>
    </source>
</evidence>
<proteinExistence type="inferred from homology"/>
<protein>
    <submittedName>
        <fullName evidence="14">Cation:proton antiporter</fullName>
    </submittedName>
</protein>
<evidence type="ECO:0000256" key="7">
    <source>
        <dbReference type="ARBA" id="ARBA00022958"/>
    </source>
</evidence>
<evidence type="ECO:0000256" key="2">
    <source>
        <dbReference type="ARBA" id="ARBA00005551"/>
    </source>
</evidence>
<dbReference type="PANTHER" id="PTHR46157">
    <property type="entry name" value="K(+) EFFLUX ANTIPORTER 3, CHLOROPLASTIC"/>
    <property type="match status" value="1"/>
</dbReference>
<reference evidence="14 15" key="1">
    <citation type="submission" date="2020-10" db="EMBL/GenBank/DDBJ databases">
        <title>Genome sequencing of Massilia sp. LPB0304.</title>
        <authorList>
            <person name="Kim J."/>
        </authorList>
    </citation>
    <scope>NUCLEOTIDE SEQUENCE [LARGE SCALE GENOMIC DNA]</scope>
    <source>
        <strain evidence="14 15">LPB0304</strain>
    </source>
</reference>
<dbReference type="InterPro" id="IPR036291">
    <property type="entry name" value="NAD(P)-bd_dom_sf"/>
</dbReference>
<comment type="similarity">
    <text evidence="2">Belongs to the monovalent cation:proton antiporter 2 (CPA2) transporter (TC 2.A.37) family.</text>
</comment>
<dbReference type="SUPFAM" id="SSF51735">
    <property type="entry name" value="NAD(P)-binding Rossmann-fold domains"/>
    <property type="match status" value="1"/>
</dbReference>
<dbReference type="RefSeq" id="WP_193687415.1">
    <property type="nucleotide sequence ID" value="NZ_CP062941.1"/>
</dbReference>
<dbReference type="GO" id="GO:0015297">
    <property type="term" value="F:antiporter activity"/>
    <property type="evidence" value="ECO:0007669"/>
    <property type="project" value="UniProtKB-KW"/>
</dbReference>
<dbReference type="GO" id="GO:0005886">
    <property type="term" value="C:plasma membrane"/>
    <property type="evidence" value="ECO:0007669"/>
    <property type="project" value="TreeGrafter"/>
</dbReference>
<feature type="transmembrane region" description="Helical" evidence="11">
    <location>
        <begin position="55"/>
        <end position="73"/>
    </location>
</feature>
<sequence>MASGLELTLLLLGSAVLGVVVFRSLHLPPMLGYLAVGVLIGPHAFGLAAETGATHALAEFGVVFLMFSIGLEFSLAQLRSMRRIVFGLGLAQVVLTIVATILGGFVLTMWAPQLHISWQAAFALGGALAMSSTAIVVKLLTERLELESDHGRRIIGILLFQDLAVVPLLILIPALAKDPENLVKTLAWAGLKAAAVLALLLFFGQKLMRNWFTIVAKRRSQELFMLNLLLVTLGAAWITERAGLSMALGAFVAGMLISETQFKHQVEEDIKPFRDVLLGLFFITIGMLLNVEVVITHWWLVLVLLAIPVLLKFALIAALAKAFGSSDGVAMRTGLALAQAGEFGFVLLNMASGSKLLDPFLMQLVLASMVLSMLVAPFVIAKSDQIVMKIAANEWMMQSLQLTQLASRTMAAQKHVILAGFGRSGQSVATLLSDEKLPWYALDLDPERVQEAQAAGSSVSYGDAGRRESLIAAGINRASALVITFADTRAALKVLHLVHELAPSLPVIVRSHDDSDLELLRQAGATEVVPEALESSLMLASHALVVVGVPLRRVVHRVQSARDERYASLRGYFHGASDLIDDPEHTYVRLHSVVLNADAQAVGRRIDELGLEELGAEVSGIRRVRVRIEPMPGTVLQAGDVVVLRGSGDAVTRAEGRLL</sequence>
<evidence type="ECO:0000256" key="8">
    <source>
        <dbReference type="ARBA" id="ARBA00022989"/>
    </source>
</evidence>
<keyword evidence="8 11" id="KW-1133">Transmembrane helix</keyword>
<keyword evidence="6 11" id="KW-0812">Transmembrane</keyword>
<dbReference type="Pfam" id="PF02254">
    <property type="entry name" value="TrkA_N"/>
    <property type="match status" value="1"/>
</dbReference>
<dbReference type="KEGG" id="mlir:LPB04_03565"/>
<evidence type="ECO:0000313" key="15">
    <source>
        <dbReference type="Proteomes" id="UP000593875"/>
    </source>
</evidence>
<dbReference type="AlphaFoldDB" id="A0A7L9U803"/>
<evidence type="ECO:0000256" key="11">
    <source>
        <dbReference type="SAM" id="Phobius"/>
    </source>
</evidence>
<dbReference type="GO" id="GO:0008324">
    <property type="term" value="F:monoatomic cation transmembrane transporter activity"/>
    <property type="evidence" value="ECO:0007669"/>
    <property type="project" value="InterPro"/>
</dbReference>
<gene>
    <name evidence="14" type="ORF">LPB04_03565</name>
</gene>
<dbReference type="Gene3D" id="3.30.70.1450">
    <property type="entry name" value="Regulator of K+ conductance, C-terminal domain"/>
    <property type="match status" value="1"/>
</dbReference>
<dbReference type="Pfam" id="PF02080">
    <property type="entry name" value="TrkA_C"/>
    <property type="match status" value="1"/>
</dbReference>
<feature type="domain" description="RCK N-terminal" evidence="12">
    <location>
        <begin position="413"/>
        <end position="530"/>
    </location>
</feature>
<dbReference type="InterPro" id="IPR003148">
    <property type="entry name" value="RCK_N"/>
</dbReference>
<keyword evidence="7" id="KW-0630">Potassium</keyword>
<feature type="transmembrane region" description="Helical" evidence="11">
    <location>
        <begin position="85"/>
        <end position="110"/>
    </location>
</feature>
<feature type="transmembrane region" description="Helical" evidence="11">
    <location>
        <begin position="153"/>
        <end position="176"/>
    </location>
</feature>
<keyword evidence="3" id="KW-0813">Transport</keyword>
<accession>A0A7L9U803</accession>
<keyword evidence="10 11" id="KW-0472">Membrane</keyword>
<evidence type="ECO:0000256" key="3">
    <source>
        <dbReference type="ARBA" id="ARBA00022448"/>
    </source>
</evidence>
<feature type="transmembrane region" description="Helical" evidence="11">
    <location>
        <begin position="297"/>
        <end position="317"/>
    </location>
</feature>
<name>A0A7L9U803_9BURK</name>
<dbReference type="PANTHER" id="PTHR46157:SF4">
    <property type="entry name" value="K(+) EFFLUX ANTIPORTER 3, CHLOROPLASTIC"/>
    <property type="match status" value="1"/>
</dbReference>
<feature type="transmembrane region" description="Helical" evidence="11">
    <location>
        <begin position="182"/>
        <end position="203"/>
    </location>
</feature>
<feature type="transmembrane region" description="Helical" evidence="11">
    <location>
        <begin position="223"/>
        <end position="239"/>
    </location>
</feature>
<dbReference type="GO" id="GO:0006813">
    <property type="term" value="P:potassium ion transport"/>
    <property type="evidence" value="ECO:0007669"/>
    <property type="project" value="UniProtKB-KW"/>
</dbReference>
<feature type="transmembrane region" description="Helical" evidence="11">
    <location>
        <begin position="360"/>
        <end position="380"/>
    </location>
</feature>
<evidence type="ECO:0000313" key="14">
    <source>
        <dbReference type="EMBL" id="QOL50402.1"/>
    </source>
</evidence>
<dbReference type="InterPro" id="IPR006037">
    <property type="entry name" value="RCK_C"/>
</dbReference>
<evidence type="ECO:0000256" key="4">
    <source>
        <dbReference type="ARBA" id="ARBA00022449"/>
    </source>
</evidence>
<evidence type="ECO:0000256" key="5">
    <source>
        <dbReference type="ARBA" id="ARBA00022538"/>
    </source>
</evidence>
<dbReference type="SUPFAM" id="SSF116726">
    <property type="entry name" value="TrkA C-terminal domain-like"/>
    <property type="match status" value="1"/>
</dbReference>
<keyword evidence="4" id="KW-0050">Antiport</keyword>
<dbReference type="EMBL" id="CP062941">
    <property type="protein sequence ID" value="QOL50402.1"/>
    <property type="molecule type" value="Genomic_DNA"/>
</dbReference>
<dbReference type="PROSITE" id="PS51202">
    <property type="entry name" value="RCK_C"/>
    <property type="match status" value="1"/>
</dbReference>
<keyword evidence="5" id="KW-0633">Potassium transport</keyword>
<evidence type="ECO:0000256" key="6">
    <source>
        <dbReference type="ARBA" id="ARBA00022692"/>
    </source>
</evidence>
<feature type="transmembrane region" description="Helical" evidence="11">
    <location>
        <begin position="116"/>
        <end position="141"/>
    </location>
</feature>
<feature type="transmembrane region" description="Helical" evidence="11">
    <location>
        <begin position="30"/>
        <end position="49"/>
    </location>
</feature>
<evidence type="ECO:0000256" key="9">
    <source>
        <dbReference type="ARBA" id="ARBA00023065"/>
    </source>
</evidence>
<dbReference type="GO" id="GO:1902600">
    <property type="term" value="P:proton transmembrane transport"/>
    <property type="evidence" value="ECO:0007669"/>
    <property type="project" value="InterPro"/>
</dbReference>
<dbReference type="Pfam" id="PF00999">
    <property type="entry name" value="Na_H_Exchanger"/>
    <property type="match status" value="1"/>
</dbReference>
<dbReference type="InterPro" id="IPR038770">
    <property type="entry name" value="Na+/solute_symporter_sf"/>
</dbReference>
<comment type="subcellular location">
    <subcellularLocation>
        <location evidence="1">Membrane</location>
        <topology evidence="1">Multi-pass membrane protein</topology>
    </subcellularLocation>
</comment>
<dbReference type="Gene3D" id="1.20.1530.20">
    <property type="match status" value="1"/>
</dbReference>
<dbReference type="InterPro" id="IPR004771">
    <property type="entry name" value="K/H_exchanger"/>
</dbReference>
<dbReference type="NCBIfam" id="TIGR00932">
    <property type="entry name" value="2a37"/>
    <property type="match status" value="1"/>
</dbReference>
<dbReference type="PROSITE" id="PS51201">
    <property type="entry name" value="RCK_N"/>
    <property type="match status" value="1"/>
</dbReference>
<evidence type="ECO:0000256" key="1">
    <source>
        <dbReference type="ARBA" id="ARBA00004141"/>
    </source>
</evidence>
<keyword evidence="15" id="KW-1185">Reference proteome</keyword>
<dbReference type="Proteomes" id="UP000593875">
    <property type="component" value="Chromosome"/>
</dbReference>